<accession>A0A7W9CCJ8</accession>
<feature type="transmembrane region" description="Helical" evidence="1">
    <location>
        <begin position="55"/>
        <end position="75"/>
    </location>
</feature>
<evidence type="ECO:0000313" key="2">
    <source>
        <dbReference type="EMBL" id="MBB5743089.1"/>
    </source>
</evidence>
<keyword evidence="3" id="KW-1185">Reference proteome</keyword>
<dbReference type="RefSeq" id="WP_184282820.1">
    <property type="nucleotide sequence ID" value="NZ_BAAAPG010000001.1"/>
</dbReference>
<comment type="caution">
    <text evidence="2">The sequence shown here is derived from an EMBL/GenBank/DDBJ whole genome shotgun (WGS) entry which is preliminary data.</text>
</comment>
<dbReference type="AlphaFoldDB" id="A0A7W9CCJ8"/>
<name>A0A7W9CCJ8_9MICO</name>
<feature type="transmembrane region" description="Helical" evidence="1">
    <location>
        <begin position="29"/>
        <end position="49"/>
    </location>
</feature>
<dbReference type="EMBL" id="JACHMU010000001">
    <property type="protein sequence ID" value="MBB5743089.1"/>
    <property type="molecule type" value="Genomic_DNA"/>
</dbReference>
<evidence type="ECO:0000313" key="3">
    <source>
        <dbReference type="Proteomes" id="UP000517712"/>
    </source>
</evidence>
<gene>
    <name evidence="2" type="ORF">HD600_001586</name>
</gene>
<proteinExistence type="predicted"/>
<sequence>MTDAPGPARPANGDPATERYAAIMRFPRVAAGVGGVLALVSAGVNLFALEDTSGPLIVVTVGAALVCILALWNVVNFSPTAVGRLRALAQEVGGRFSLWKAGTGGYAGVPFAHGADHERFGVLDYDVAGSHVEVGHLSSQVSGGFKAPTGRRHAYAVIRLPERLPHMILSFGHLSRILGLRIVPDQWHRSQRVDVGFGRGARLFVADGGEHLARTFFTPETVQLLQRVGRSYDIEVRDRNLYLFAGRSVAAGSERRWNEQRAVVETLAASMVASGVWGSVRRQSRGMSFGDVRADVGRGVAIVFGVVAVVIVVLSLIVLNAQGLLG</sequence>
<keyword evidence="1" id="KW-1133">Transmembrane helix</keyword>
<organism evidence="2 3">
    <name type="scientific">Microbacterium ginsengiterrae</name>
    <dbReference type="NCBI Taxonomy" id="546115"/>
    <lineage>
        <taxon>Bacteria</taxon>
        <taxon>Bacillati</taxon>
        <taxon>Actinomycetota</taxon>
        <taxon>Actinomycetes</taxon>
        <taxon>Micrococcales</taxon>
        <taxon>Microbacteriaceae</taxon>
        <taxon>Microbacterium</taxon>
    </lineage>
</organism>
<protein>
    <submittedName>
        <fullName evidence="2">Uncharacterized protein</fullName>
    </submittedName>
</protein>
<feature type="transmembrane region" description="Helical" evidence="1">
    <location>
        <begin position="300"/>
        <end position="321"/>
    </location>
</feature>
<evidence type="ECO:0000256" key="1">
    <source>
        <dbReference type="SAM" id="Phobius"/>
    </source>
</evidence>
<reference evidence="2 3" key="1">
    <citation type="submission" date="2020-08" db="EMBL/GenBank/DDBJ databases">
        <title>Sequencing the genomes of 1000 actinobacteria strains.</title>
        <authorList>
            <person name="Klenk H.-P."/>
        </authorList>
    </citation>
    <scope>NUCLEOTIDE SEQUENCE [LARGE SCALE GENOMIC DNA]</scope>
    <source>
        <strain evidence="2 3">DSM 24823</strain>
    </source>
</reference>
<dbReference type="Proteomes" id="UP000517712">
    <property type="component" value="Unassembled WGS sequence"/>
</dbReference>
<keyword evidence="1" id="KW-0812">Transmembrane</keyword>
<keyword evidence="1" id="KW-0472">Membrane</keyword>